<reference evidence="10 11" key="1">
    <citation type="submission" date="2020-06" db="EMBL/GenBank/DDBJ databases">
        <authorList>
            <person name="Li R."/>
            <person name="Bekaert M."/>
        </authorList>
    </citation>
    <scope>NUCLEOTIDE SEQUENCE [LARGE SCALE GENOMIC DNA]</scope>
    <source>
        <strain evidence="11">wild</strain>
    </source>
</reference>
<keyword evidence="5" id="KW-0106">Calcium</keyword>
<gene>
    <name evidence="10" type="ORF">MCOR_46806</name>
</gene>
<evidence type="ECO:0000256" key="7">
    <source>
        <dbReference type="RuleBase" id="RU003654"/>
    </source>
</evidence>
<dbReference type="PROSITE" id="PS00118">
    <property type="entry name" value="PA2_HIS"/>
    <property type="match status" value="1"/>
</dbReference>
<dbReference type="SMART" id="SM00085">
    <property type="entry name" value="PA2c"/>
    <property type="match status" value="1"/>
</dbReference>
<dbReference type="SUPFAM" id="SSF48619">
    <property type="entry name" value="Phospholipase A2, PLA2"/>
    <property type="match status" value="1"/>
</dbReference>
<comment type="cofactor">
    <cofactor evidence="5">
        <name>Ca(2+)</name>
        <dbReference type="ChEBI" id="CHEBI:29108"/>
    </cofactor>
    <text evidence="5">Binds 1 Ca(2+) ion per subunit.</text>
</comment>
<dbReference type="InterPro" id="IPR001211">
    <property type="entry name" value="PLA2"/>
</dbReference>
<keyword evidence="2" id="KW-0964">Secreted</keyword>
<keyword evidence="5" id="KW-0479">Metal-binding</keyword>
<dbReference type="EMBL" id="CACVKT020008265">
    <property type="protein sequence ID" value="CAC5413953.1"/>
    <property type="molecule type" value="Genomic_DNA"/>
</dbReference>
<feature type="binding site" evidence="5">
    <location>
        <position position="209"/>
    </location>
    <ligand>
        <name>Ca(2+)</name>
        <dbReference type="ChEBI" id="CHEBI:29108"/>
    </ligand>
</feature>
<dbReference type="AlphaFoldDB" id="A0A6J8E1P9"/>
<feature type="disulfide bond" evidence="6">
    <location>
        <begin position="210"/>
        <end position="226"/>
    </location>
</feature>
<dbReference type="PANTHER" id="PTHR11716">
    <property type="entry name" value="PHOSPHOLIPASE A2 FAMILY MEMBER"/>
    <property type="match status" value="1"/>
</dbReference>
<feature type="signal peptide" evidence="8">
    <location>
        <begin position="1"/>
        <end position="22"/>
    </location>
</feature>
<dbReference type="GO" id="GO:0047498">
    <property type="term" value="F:calcium-dependent phospholipase A2 activity"/>
    <property type="evidence" value="ECO:0007669"/>
    <property type="project" value="TreeGrafter"/>
</dbReference>
<keyword evidence="3 6" id="KW-1015">Disulfide bond</keyword>
<feature type="disulfide bond" evidence="6">
    <location>
        <begin position="239"/>
        <end position="265"/>
    </location>
</feature>
<evidence type="ECO:0000256" key="6">
    <source>
        <dbReference type="PIRSR" id="PIRSR601211-3"/>
    </source>
</evidence>
<dbReference type="InterPro" id="IPR033112">
    <property type="entry name" value="PLA2_Asp_AS"/>
</dbReference>
<feature type="binding site" evidence="5">
    <location>
        <position position="213"/>
    </location>
    <ligand>
        <name>Ca(2+)</name>
        <dbReference type="ChEBI" id="CHEBI:29108"/>
    </ligand>
</feature>
<feature type="disulfide bond" evidence="6">
    <location>
        <begin position="258"/>
        <end position="270"/>
    </location>
</feature>
<evidence type="ECO:0000313" key="11">
    <source>
        <dbReference type="Proteomes" id="UP000507470"/>
    </source>
</evidence>
<evidence type="ECO:0000256" key="4">
    <source>
        <dbReference type="PIRSR" id="PIRSR601211-1"/>
    </source>
</evidence>
<feature type="binding site" evidence="5">
    <location>
        <position position="230"/>
    </location>
    <ligand>
        <name>Ca(2+)</name>
        <dbReference type="ChEBI" id="CHEBI:29108"/>
    </ligand>
</feature>
<dbReference type="PANTHER" id="PTHR11716:SF51">
    <property type="entry name" value="PHOSPHOLIPASE A2"/>
    <property type="match status" value="1"/>
</dbReference>
<protein>
    <submittedName>
        <fullName evidence="10">PLA2G</fullName>
        <ecNumber evidence="10">3.1.1.4</ecNumber>
    </submittedName>
</protein>
<dbReference type="OrthoDB" id="6065051at2759"/>
<feature type="active site" evidence="4">
    <location>
        <position position="273"/>
    </location>
</feature>
<dbReference type="InterPro" id="IPR033113">
    <property type="entry name" value="PLA2_histidine"/>
</dbReference>
<dbReference type="GO" id="GO:0005543">
    <property type="term" value="F:phospholipid binding"/>
    <property type="evidence" value="ECO:0007669"/>
    <property type="project" value="TreeGrafter"/>
</dbReference>
<comment type="similarity">
    <text evidence="7">Belongs to the phospholipase A2 family.</text>
</comment>
<evidence type="ECO:0000256" key="1">
    <source>
        <dbReference type="ARBA" id="ARBA00004613"/>
    </source>
</evidence>
<feature type="binding site" evidence="5">
    <location>
        <position position="211"/>
    </location>
    <ligand>
        <name>Ca(2+)</name>
        <dbReference type="ChEBI" id="CHEBI:29108"/>
    </ligand>
</feature>
<feature type="domain" description="Phospholipase A2-like central" evidence="9">
    <location>
        <begin position="183"/>
        <end position="295"/>
    </location>
</feature>
<feature type="disulfide bond" evidence="6">
    <location>
        <begin position="225"/>
        <end position="279"/>
    </location>
</feature>
<feature type="active site" evidence="4">
    <location>
        <position position="229"/>
    </location>
</feature>
<dbReference type="InterPro" id="IPR016090">
    <property type="entry name" value="PLA2-like_dom"/>
</dbReference>
<name>A0A6J8E1P9_MYTCO</name>
<dbReference type="GO" id="GO:0005509">
    <property type="term" value="F:calcium ion binding"/>
    <property type="evidence" value="ECO:0007669"/>
    <property type="project" value="InterPro"/>
</dbReference>
<evidence type="ECO:0000256" key="5">
    <source>
        <dbReference type="PIRSR" id="PIRSR601211-2"/>
    </source>
</evidence>
<dbReference type="Pfam" id="PF00068">
    <property type="entry name" value="Phospholip_A2_1"/>
    <property type="match status" value="1"/>
</dbReference>
<dbReference type="GO" id="GO:0016042">
    <property type="term" value="P:lipid catabolic process"/>
    <property type="evidence" value="ECO:0007669"/>
    <property type="project" value="InterPro"/>
</dbReference>
<dbReference type="Proteomes" id="UP000507470">
    <property type="component" value="Unassembled WGS sequence"/>
</dbReference>
<accession>A0A6J8E1P9</accession>
<evidence type="ECO:0000256" key="3">
    <source>
        <dbReference type="ARBA" id="ARBA00023157"/>
    </source>
</evidence>
<evidence type="ECO:0000256" key="8">
    <source>
        <dbReference type="SAM" id="SignalP"/>
    </source>
</evidence>
<dbReference type="Gene3D" id="1.20.90.10">
    <property type="entry name" value="Phospholipase A2 domain"/>
    <property type="match status" value="1"/>
</dbReference>
<organism evidence="10 11">
    <name type="scientific">Mytilus coruscus</name>
    <name type="common">Sea mussel</name>
    <dbReference type="NCBI Taxonomy" id="42192"/>
    <lineage>
        <taxon>Eukaryota</taxon>
        <taxon>Metazoa</taxon>
        <taxon>Spiralia</taxon>
        <taxon>Lophotrochozoa</taxon>
        <taxon>Mollusca</taxon>
        <taxon>Bivalvia</taxon>
        <taxon>Autobranchia</taxon>
        <taxon>Pteriomorphia</taxon>
        <taxon>Mytilida</taxon>
        <taxon>Mytiloidea</taxon>
        <taxon>Mytilidae</taxon>
        <taxon>Mytilinae</taxon>
        <taxon>Mytilus</taxon>
    </lineage>
</organism>
<dbReference type="GO" id="GO:0005576">
    <property type="term" value="C:extracellular region"/>
    <property type="evidence" value="ECO:0007669"/>
    <property type="project" value="UniProtKB-SubCell"/>
</dbReference>
<comment type="subcellular location">
    <subcellularLocation>
        <location evidence="1">Secreted</location>
    </subcellularLocation>
</comment>
<dbReference type="EC" id="3.1.1.4" evidence="10"/>
<dbReference type="PROSITE" id="PS00119">
    <property type="entry name" value="PA2_ASP"/>
    <property type="match status" value="1"/>
</dbReference>
<evidence type="ECO:0000256" key="2">
    <source>
        <dbReference type="ARBA" id="ARBA00022525"/>
    </source>
</evidence>
<dbReference type="GO" id="GO:0050482">
    <property type="term" value="P:arachidonate secretion"/>
    <property type="evidence" value="ECO:0007669"/>
    <property type="project" value="InterPro"/>
</dbReference>
<feature type="chain" id="PRO_5027004536" evidence="8">
    <location>
        <begin position="23"/>
        <end position="295"/>
    </location>
</feature>
<keyword evidence="8" id="KW-0732">Signal</keyword>
<sequence length="295" mass="33449">MARNHTTAVVLVLMLFVVRVDGLPCKDGQVQRINNNGNKICCKQFVFCTYNDGYDTCKNCPSGKYTKDKIKTSEWFEHIDICVTKPTCTEIDTTWINGSFCVTSSMVTMIAGHRTYNFRNMLTLQCITACVLCVIVHSSPPGYSKSILNDVKHYIERSNFDDLNALKDQTDAQNEHSNMSKKALWNFSYQMIAIFGPSMASSLADYGCYCGVGGGGTPVDGLDRCCKVHDECYGYQAGCYPKWTAYQYKIINGRTVYCKDSYWSCKYRVCRCDKLFVDCIYRNKNAYNPANYNIC</sequence>
<proteinExistence type="inferred from homology"/>
<evidence type="ECO:0000313" key="10">
    <source>
        <dbReference type="EMBL" id="CAC5413953.1"/>
    </source>
</evidence>
<dbReference type="InterPro" id="IPR036444">
    <property type="entry name" value="PLipase_A2_dom_sf"/>
</dbReference>
<feature type="disulfide bond" evidence="6">
    <location>
        <begin position="232"/>
        <end position="272"/>
    </location>
</feature>
<evidence type="ECO:0000259" key="9">
    <source>
        <dbReference type="SMART" id="SM00085"/>
    </source>
</evidence>
<keyword evidence="10" id="KW-0378">Hydrolase</keyword>
<dbReference type="GO" id="GO:0006644">
    <property type="term" value="P:phospholipid metabolic process"/>
    <property type="evidence" value="ECO:0007669"/>
    <property type="project" value="InterPro"/>
</dbReference>
<keyword evidence="11" id="KW-1185">Reference proteome</keyword>